<evidence type="ECO:0000313" key="2">
    <source>
        <dbReference type="Proteomes" id="UP000198806"/>
    </source>
</evidence>
<gene>
    <name evidence="1" type="ORF">SAMN04489757_11272</name>
</gene>
<dbReference type="AlphaFoldDB" id="A0A1I5F7V4"/>
<dbReference type="STRING" id="1527.SAMN04489757_11272"/>
<dbReference type="EMBL" id="FOWD01000012">
    <property type="protein sequence ID" value="SFO19391.1"/>
    <property type="molecule type" value="Genomic_DNA"/>
</dbReference>
<reference evidence="1 2" key="1">
    <citation type="submission" date="2016-10" db="EMBL/GenBank/DDBJ databases">
        <authorList>
            <person name="de Groot N.N."/>
        </authorList>
    </citation>
    <scope>NUCLEOTIDE SEQUENCE [LARGE SCALE GENOMIC DNA]</scope>
    <source>
        <strain evidence="1 2">DSM 1283</strain>
    </source>
</reference>
<keyword evidence="2" id="KW-1185">Reference proteome</keyword>
<sequence length="31" mass="3879">MYKRNKMNKKLRRKAPFGAFFKRRQLVITNH</sequence>
<organism evidence="1 2">
    <name type="scientific">Anaerocolumna aminovalerica</name>
    <dbReference type="NCBI Taxonomy" id="1527"/>
    <lineage>
        <taxon>Bacteria</taxon>
        <taxon>Bacillati</taxon>
        <taxon>Bacillota</taxon>
        <taxon>Clostridia</taxon>
        <taxon>Lachnospirales</taxon>
        <taxon>Lachnospiraceae</taxon>
        <taxon>Anaerocolumna</taxon>
    </lineage>
</organism>
<evidence type="ECO:0000313" key="1">
    <source>
        <dbReference type="EMBL" id="SFO19391.1"/>
    </source>
</evidence>
<protein>
    <submittedName>
        <fullName evidence="1">Uncharacterized protein</fullName>
    </submittedName>
</protein>
<accession>A0A1I5F7V4</accession>
<proteinExistence type="predicted"/>
<name>A0A1I5F7V4_9FIRM</name>
<dbReference type="Proteomes" id="UP000198806">
    <property type="component" value="Unassembled WGS sequence"/>
</dbReference>